<dbReference type="PROSITE" id="PS51831">
    <property type="entry name" value="HD"/>
    <property type="match status" value="1"/>
</dbReference>
<reference evidence="3 4" key="1">
    <citation type="submission" date="2016-08" db="EMBL/GenBank/DDBJ databases">
        <title>A novel genetic cassette of butanologenic Thermoanaerobacterium thermosaccharolyticum that directly convert cellulose to butanol.</title>
        <authorList>
            <person name="Li T."/>
            <person name="He J."/>
        </authorList>
    </citation>
    <scope>NUCLEOTIDE SEQUENCE [LARGE SCALE GENOMIC DNA]</scope>
    <source>
        <strain evidence="3 4">TG57</strain>
    </source>
</reference>
<dbReference type="SUPFAM" id="SSF109604">
    <property type="entry name" value="HD-domain/PDEase-like"/>
    <property type="match status" value="1"/>
</dbReference>
<sequence length="202" mass="23008">MNYGEDKLISHLLLSLKNYNYETYKHSLRVAKLSFKIANMIHLSLNEQLSIYKGALLHDIGKTMIPINILSKPDKLTSTEYDLVKLHSSCGANMLEVLPPLMYLIPAVLYHHERLDGSGYPYGLKFIPLSAQIIAVCDSFDAMTNKRSYSYKKVKSFDEAIQDLKDCNNKYNQMLVSALEKVLKNNESVFLRKNNENNGIAI</sequence>
<accession>A0A223HWL4</accession>
<dbReference type="InterPro" id="IPR003607">
    <property type="entry name" value="HD/PDEase_dom"/>
</dbReference>
<feature type="domain" description="HD" evidence="1">
    <location>
        <begin position="23"/>
        <end position="143"/>
    </location>
</feature>
<evidence type="ECO:0000259" key="2">
    <source>
        <dbReference type="PROSITE" id="PS51832"/>
    </source>
</evidence>
<keyword evidence="3" id="KW-0378">Hydrolase</keyword>
<organism evidence="3 4">
    <name type="scientific">Thermoanaerobacterium thermosaccharolyticum</name>
    <name type="common">Clostridium thermosaccharolyticum</name>
    <dbReference type="NCBI Taxonomy" id="1517"/>
    <lineage>
        <taxon>Bacteria</taxon>
        <taxon>Bacillati</taxon>
        <taxon>Bacillota</taxon>
        <taxon>Clostridia</taxon>
        <taxon>Thermoanaerobacterales</taxon>
        <taxon>Thermoanaerobacteraceae</taxon>
        <taxon>Thermoanaerobacterium</taxon>
    </lineage>
</organism>
<proteinExistence type="predicted"/>
<feature type="domain" description="HD-GYP" evidence="2">
    <location>
        <begin position="1"/>
        <end position="195"/>
    </location>
</feature>
<evidence type="ECO:0000313" key="4">
    <source>
        <dbReference type="Proteomes" id="UP000214975"/>
    </source>
</evidence>
<evidence type="ECO:0000259" key="1">
    <source>
        <dbReference type="PROSITE" id="PS51831"/>
    </source>
</evidence>
<dbReference type="PROSITE" id="PS51832">
    <property type="entry name" value="HD_GYP"/>
    <property type="match status" value="1"/>
</dbReference>
<evidence type="ECO:0000313" key="3">
    <source>
        <dbReference type="EMBL" id="AST56870.1"/>
    </source>
</evidence>
<dbReference type="InterPro" id="IPR006675">
    <property type="entry name" value="HDIG_dom"/>
</dbReference>
<dbReference type="EMBL" id="CP016893">
    <property type="protein sequence ID" value="AST56870.1"/>
    <property type="molecule type" value="Genomic_DNA"/>
</dbReference>
<dbReference type="Pfam" id="PF13487">
    <property type="entry name" value="HD_5"/>
    <property type="match status" value="1"/>
</dbReference>
<dbReference type="Gene3D" id="1.10.3210.10">
    <property type="entry name" value="Hypothetical protein af1432"/>
    <property type="match status" value="1"/>
</dbReference>
<dbReference type="PANTHER" id="PTHR43155:SF2">
    <property type="entry name" value="CYCLIC DI-GMP PHOSPHODIESTERASE PA4108"/>
    <property type="match status" value="1"/>
</dbReference>
<protein>
    <submittedName>
        <fullName evidence="3">Metal dependent phosphohydrolase</fullName>
    </submittedName>
</protein>
<name>A0A223HWL4_THETR</name>
<dbReference type="AlphaFoldDB" id="A0A223HWL4"/>
<dbReference type="PANTHER" id="PTHR43155">
    <property type="entry name" value="CYCLIC DI-GMP PHOSPHODIESTERASE PA4108-RELATED"/>
    <property type="match status" value="1"/>
</dbReference>
<dbReference type="Proteomes" id="UP000214975">
    <property type="component" value="Chromosome"/>
</dbReference>
<dbReference type="GO" id="GO:0016787">
    <property type="term" value="F:hydrolase activity"/>
    <property type="evidence" value="ECO:0007669"/>
    <property type="project" value="UniProtKB-KW"/>
</dbReference>
<dbReference type="InterPro" id="IPR006674">
    <property type="entry name" value="HD_domain"/>
</dbReference>
<dbReference type="SMART" id="SM00471">
    <property type="entry name" value="HDc"/>
    <property type="match status" value="1"/>
</dbReference>
<dbReference type="CDD" id="cd00077">
    <property type="entry name" value="HDc"/>
    <property type="match status" value="1"/>
</dbReference>
<gene>
    <name evidence="3" type="ORF">Thert_00708</name>
</gene>
<dbReference type="NCBIfam" id="TIGR00277">
    <property type="entry name" value="HDIG"/>
    <property type="match status" value="1"/>
</dbReference>
<dbReference type="RefSeq" id="WP_094396906.1">
    <property type="nucleotide sequence ID" value="NZ_CP016893.1"/>
</dbReference>
<dbReference type="InterPro" id="IPR037522">
    <property type="entry name" value="HD_GYP_dom"/>
</dbReference>